<protein>
    <submittedName>
        <fullName evidence="2">GyrI-like domain-containing protein</fullName>
    </submittedName>
</protein>
<dbReference type="PANTHER" id="PTHR36444:SF2">
    <property type="entry name" value="TRANSCRIPTIONAL REGULATOR PROTEIN YOBU-RELATED"/>
    <property type="match status" value="1"/>
</dbReference>
<name>A0ABW5QWG3_9BACL</name>
<dbReference type="InterPro" id="IPR029441">
    <property type="entry name" value="Cass2"/>
</dbReference>
<dbReference type="Gene3D" id="3.20.80.10">
    <property type="entry name" value="Regulatory factor, effector binding domain"/>
    <property type="match status" value="1"/>
</dbReference>
<dbReference type="RefSeq" id="WP_379271064.1">
    <property type="nucleotide sequence ID" value="NZ_JBHUGT010000010.1"/>
</dbReference>
<evidence type="ECO:0000313" key="2">
    <source>
        <dbReference type="EMBL" id="MFD2660083.1"/>
    </source>
</evidence>
<dbReference type="InterPro" id="IPR029068">
    <property type="entry name" value="Glyas_Bleomycin-R_OHBP_Dase"/>
</dbReference>
<gene>
    <name evidence="2" type="ORF">ACFSW5_07340</name>
</gene>
<dbReference type="InterPro" id="IPR004360">
    <property type="entry name" value="Glyas_Fos-R_dOase_dom"/>
</dbReference>
<dbReference type="InterPro" id="IPR011256">
    <property type="entry name" value="Reg_factor_effector_dom_sf"/>
</dbReference>
<keyword evidence="3" id="KW-1185">Reference proteome</keyword>
<dbReference type="InterPro" id="IPR053182">
    <property type="entry name" value="YobU-like_regulator"/>
</dbReference>
<dbReference type="SMART" id="SM00871">
    <property type="entry name" value="AraC_E_bind"/>
    <property type="match status" value="1"/>
</dbReference>
<dbReference type="Proteomes" id="UP001597493">
    <property type="component" value="Unassembled WGS sequence"/>
</dbReference>
<dbReference type="InterPro" id="IPR010499">
    <property type="entry name" value="AraC_E-bd"/>
</dbReference>
<comment type="caution">
    <text evidence="2">The sequence shown here is derived from an EMBL/GenBank/DDBJ whole genome shotgun (WGS) entry which is preliminary data.</text>
</comment>
<dbReference type="PANTHER" id="PTHR36444">
    <property type="entry name" value="TRANSCRIPTIONAL REGULATOR PROTEIN YOBU-RELATED"/>
    <property type="match status" value="1"/>
</dbReference>
<reference evidence="3" key="1">
    <citation type="journal article" date="2019" name="Int. J. Syst. Evol. Microbiol.">
        <title>The Global Catalogue of Microorganisms (GCM) 10K type strain sequencing project: providing services to taxonomists for standard genome sequencing and annotation.</title>
        <authorList>
            <consortium name="The Broad Institute Genomics Platform"/>
            <consortium name="The Broad Institute Genome Sequencing Center for Infectious Disease"/>
            <person name="Wu L."/>
            <person name="Ma J."/>
        </authorList>
    </citation>
    <scope>NUCLEOTIDE SEQUENCE [LARGE SCALE GENOMIC DNA]</scope>
    <source>
        <strain evidence="3">TISTR 1827</strain>
    </source>
</reference>
<dbReference type="PROSITE" id="PS51819">
    <property type="entry name" value="VOC"/>
    <property type="match status" value="2"/>
</dbReference>
<organism evidence="2 3">
    <name type="scientific">Paenibacillus thailandensis</name>
    <dbReference type="NCBI Taxonomy" id="393250"/>
    <lineage>
        <taxon>Bacteria</taxon>
        <taxon>Bacillati</taxon>
        <taxon>Bacillota</taxon>
        <taxon>Bacilli</taxon>
        <taxon>Bacillales</taxon>
        <taxon>Paenibacillaceae</taxon>
        <taxon>Paenibacillus</taxon>
    </lineage>
</organism>
<dbReference type="Gene3D" id="3.10.180.10">
    <property type="entry name" value="2,3-Dihydroxybiphenyl 1,2-Dioxygenase, domain 1"/>
    <property type="match status" value="2"/>
</dbReference>
<dbReference type="InterPro" id="IPR037523">
    <property type="entry name" value="VOC_core"/>
</dbReference>
<feature type="domain" description="VOC" evidence="1">
    <location>
        <begin position="174"/>
        <end position="285"/>
    </location>
</feature>
<accession>A0ABW5QWG3</accession>
<dbReference type="Pfam" id="PF14526">
    <property type="entry name" value="Cass2"/>
    <property type="match status" value="1"/>
</dbReference>
<dbReference type="SUPFAM" id="SSF54593">
    <property type="entry name" value="Glyoxalase/Bleomycin resistance protein/Dihydroxybiphenyl dioxygenase"/>
    <property type="match status" value="2"/>
</dbReference>
<proteinExistence type="predicted"/>
<sequence length="417" mass="46763">MAAGIINTSVVWKDAFQVVGEKIRFTPSKDVPPSENEITRLWPRFNERVGEIGHVAGGAYGLSLFGPECVPGGPFDYMAAVSVSEADRLPEGMTADFFPGGLYCVVTRQGVIDEIGTAFRYFWEEWLPQSGYAYRNGVEVEYYDERYYGNDNPESVMELWIPIRPANEIPLRNRVGGAFIHVTDLRRAAEWYSLLFGLPVREERLNEGPVYWFDMPGTHLILDSDAANGESPARPRFMLDALDIDAAYRYLQEKAEPLSEPERHGQLAFLNFRDPDGNTLMACWSGEPDTDSVLQGNSPILPRIGGVFVDVKDMRSAAGWYSELLGLPLDEQNADDPVYSVPVTRGAALLLDRNRYLNGDDFTELLYLETEDFEAALAYVREHGFQLAGEPKHFHDLSEFALLDPDGNRIVVAQMKG</sequence>
<dbReference type="SUPFAM" id="SSF55136">
    <property type="entry name" value="Probable bacterial effector-binding domain"/>
    <property type="match status" value="1"/>
</dbReference>
<dbReference type="EMBL" id="JBHUMY010000006">
    <property type="protein sequence ID" value="MFD2660083.1"/>
    <property type="molecule type" value="Genomic_DNA"/>
</dbReference>
<dbReference type="Pfam" id="PF00903">
    <property type="entry name" value="Glyoxalase"/>
    <property type="match status" value="2"/>
</dbReference>
<evidence type="ECO:0000259" key="1">
    <source>
        <dbReference type="PROSITE" id="PS51819"/>
    </source>
</evidence>
<evidence type="ECO:0000313" key="3">
    <source>
        <dbReference type="Proteomes" id="UP001597493"/>
    </source>
</evidence>
<feature type="domain" description="VOC" evidence="1">
    <location>
        <begin position="303"/>
        <end position="415"/>
    </location>
</feature>